<evidence type="ECO:0000256" key="6">
    <source>
        <dbReference type="ARBA" id="ARBA00023277"/>
    </source>
</evidence>
<protein>
    <recommendedName>
        <fullName evidence="7">Fructose-1,6-bisphosphatase</fullName>
    </recommendedName>
</protein>
<feature type="binding site" evidence="8">
    <location>
        <position position="65"/>
    </location>
    <ligand>
        <name>Mn(2+)</name>
        <dbReference type="ChEBI" id="CHEBI:29035"/>
        <label>1</label>
    </ligand>
</feature>
<dbReference type="AlphaFoldDB" id="A0A516GX16"/>
<evidence type="ECO:0000256" key="7">
    <source>
        <dbReference type="PIRNR" id="PIRNR004532"/>
    </source>
</evidence>
<reference evidence="9 10" key="1">
    <citation type="submission" date="2019-07" db="EMBL/GenBank/DDBJ databases">
        <title>Genome sequencing for Ferrovibrio sp. K5.</title>
        <authorList>
            <person name="Park S.-J."/>
        </authorList>
    </citation>
    <scope>NUCLEOTIDE SEQUENCE [LARGE SCALE GENOMIC DNA]</scope>
    <source>
        <strain evidence="9 10">K5</strain>
    </source>
</reference>
<dbReference type="Pfam" id="PF03320">
    <property type="entry name" value="FBPase_glpX"/>
    <property type="match status" value="1"/>
</dbReference>
<proteinExistence type="inferred from homology"/>
<keyword evidence="6 7" id="KW-0119">Carbohydrate metabolism</keyword>
<keyword evidence="4 9" id="KW-0378">Hydrolase</keyword>
<keyword evidence="3 8" id="KW-0479">Metal-binding</keyword>
<dbReference type="PANTHER" id="PTHR30447">
    <property type="entry name" value="FRUCTOSE-1,6-BISPHOSPHATASE CLASS 2"/>
    <property type="match status" value="1"/>
</dbReference>
<evidence type="ECO:0000256" key="2">
    <source>
        <dbReference type="ARBA" id="ARBA00008989"/>
    </source>
</evidence>
<name>A0A516GX16_9PROT</name>
<comment type="catalytic activity">
    <reaction evidence="1">
        <text>beta-D-fructose 1,6-bisphosphate + H2O = beta-D-fructose 6-phosphate + phosphate</text>
        <dbReference type="Rhea" id="RHEA:11064"/>
        <dbReference type="ChEBI" id="CHEBI:15377"/>
        <dbReference type="ChEBI" id="CHEBI:32966"/>
        <dbReference type="ChEBI" id="CHEBI:43474"/>
        <dbReference type="ChEBI" id="CHEBI:57634"/>
        <dbReference type="EC" id="3.1.3.11"/>
    </reaction>
</comment>
<evidence type="ECO:0000256" key="4">
    <source>
        <dbReference type="ARBA" id="ARBA00022801"/>
    </source>
</evidence>
<dbReference type="GO" id="GO:0006071">
    <property type="term" value="P:glycerol metabolic process"/>
    <property type="evidence" value="ECO:0007669"/>
    <property type="project" value="InterPro"/>
</dbReference>
<dbReference type="KEGG" id="fer:FNB15_01700"/>
<evidence type="ECO:0000256" key="8">
    <source>
        <dbReference type="PIRSR" id="PIRSR004532-1"/>
    </source>
</evidence>
<feature type="binding site" evidence="8">
    <location>
        <position position="92"/>
    </location>
    <ligand>
        <name>Mn(2+)</name>
        <dbReference type="ChEBI" id="CHEBI:29035"/>
        <label>2</label>
    </ligand>
</feature>
<sequence>MSTRPGPFDRADFPFALRLVTEAAAIAAHTWVGRSRKEDGDGAAVEAMRKALNDININAVVMIGEGEKDNAPLLYRGERIGKGEPEIEIAVDPIEGTTNMANGVDNSMAVMALAPRGAMFDLGPSFYMDKLVLPAAAKGKVDPAWPVKKKLEALATALNKPVSELRIFVLNRKRHHAMIKDIHDAGARTMLQENGDVAGAFMAVQPGSNVDALFGTGGSPEGIITAIFVRAMGGEFFGRVDPQGDDEATKVKEFGLDPAKWMSGNELVKSDDAVFVATGINSGPVCRGIAIEKGIAYTHSVILMAKTGARHDISSRAPVA</sequence>
<feature type="binding site" evidence="8">
    <location>
        <position position="221"/>
    </location>
    <ligand>
        <name>Mn(2+)</name>
        <dbReference type="ChEBI" id="CHEBI:29035"/>
        <label>2</label>
    </ligand>
</feature>
<comment type="cofactor">
    <cofactor evidence="8">
        <name>Mn(2+)</name>
        <dbReference type="ChEBI" id="CHEBI:29035"/>
    </cofactor>
</comment>
<gene>
    <name evidence="9" type="primary">glpX</name>
    <name evidence="9" type="ORF">FNB15_01700</name>
</gene>
<dbReference type="Gene3D" id="3.40.190.90">
    <property type="match status" value="1"/>
</dbReference>
<organism evidence="9 10">
    <name type="scientific">Ferrovibrio terrae</name>
    <dbReference type="NCBI Taxonomy" id="2594003"/>
    <lineage>
        <taxon>Bacteria</taxon>
        <taxon>Pseudomonadati</taxon>
        <taxon>Pseudomonadota</taxon>
        <taxon>Alphaproteobacteria</taxon>
        <taxon>Rhodospirillales</taxon>
        <taxon>Rhodospirillaceae</taxon>
        <taxon>Ferrovibrio</taxon>
    </lineage>
</organism>
<dbReference type="Proteomes" id="UP000317496">
    <property type="component" value="Chromosome"/>
</dbReference>
<dbReference type="GO" id="GO:0030388">
    <property type="term" value="P:fructose 1,6-bisphosphate metabolic process"/>
    <property type="evidence" value="ECO:0007669"/>
    <property type="project" value="TreeGrafter"/>
</dbReference>
<dbReference type="PIRSF" id="PIRSF004532">
    <property type="entry name" value="GlpX"/>
    <property type="match status" value="1"/>
</dbReference>
<dbReference type="OrthoDB" id="9779353at2"/>
<dbReference type="PANTHER" id="PTHR30447:SF0">
    <property type="entry name" value="FRUCTOSE-1,6-BISPHOSPHATASE 1 CLASS 2-RELATED"/>
    <property type="match status" value="1"/>
</dbReference>
<dbReference type="GO" id="GO:0006094">
    <property type="term" value="P:gluconeogenesis"/>
    <property type="evidence" value="ECO:0007669"/>
    <property type="project" value="InterPro"/>
</dbReference>
<evidence type="ECO:0000256" key="3">
    <source>
        <dbReference type="ARBA" id="ARBA00022723"/>
    </source>
</evidence>
<evidence type="ECO:0000256" key="5">
    <source>
        <dbReference type="ARBA" id="ARBA00023211"/>
    </source>
</evidence>
<dbReference type="RefSeq" id="WP_144067050.1">
    <property type="nucleotide sequence ID" value="NZ_CP041636.1"/>
</dbReference>
<dbReference type="GO" id="GO:0005829">
    <property type="term" value="C:cytosol"/>
    <property type="evidence" value="ECO:0007669"/>
    <property type="project" value="TreeGrafter"/>
</dbReference>
<feature type="binding site" evidence="8">
    <location>
        <position position="95"/>
    </location>
    <ligand>
        <name>Mn(2+)</name>
        <dbReference type="ChEBI" id="CHEBI:29035"/>
        <label>2</label>
    </ligand>
</feature>
<feature type="binding site" evidence="8">
    <location>
        <position position="41"/>
    </location>
    <ligand>
        <name>Mn(2+)</name>
        <dbReference type="ChEBI" id="CHEBI:29035"/>
        <label>1</label>
    </ligand>
</feature>
<accession>A0A516GX16</accession>
<dbReference type="GO" id="GO:0046872">
    <property type="term" value="F:metal ion binding"/>
    <property type="evidence" value="ECO:0007669"/>
    <property type="project" value="UniProtKB-KW"/>
</dbReference>
<dbReference type="SUPFAM" id="SSF56655">
    <property type="entry name" value="Carbohydrate phosphatase"/>
    <property type="match status" value="1"/>
</dbReference>
<dbReference type="GO" id="GO:0042132">
    <property type="term" value="F:fructose 1,6-bisphosphate 1-phosphatase activity"/>
    <property type="evidence" value="ECO:0007669"/>
    <property type="project" value="UniProtKB-EC"/>
</dbReference>
<dbReference type="Gene3D" id="3.30.540.10">
    <property type="entry name" value="Fructose-1,6-Bisphosphatase, subunit A, domain 1"/>
    <property type="match status" value="1"/>
</dbReference>
<keyword evidence="5 8" id="KW-0464">Manganese</keyword>
<dbReference type="EMBL" id="CP041636">
    <property type="protein sequence ID" value="QDO96069.1"/>
    <property type="molecule type" value="Genomic_DNA"/>
</dbReference>
<evidence type="ECO:0000313" key="9">
    <source>
        <dbReference type="EMBL" id="QDO96069.1"/>
    </source>
</evidence>
<dbReference type="NCBIfam" id="TIGR00330">
    <property type="entry name" value="glpX"/>
    <property type="match status" value="1"/>
</dbReference>
<comment type="similarity">
    <text evidence="2 7">Belongs to the FBPase class 2 family.</text>
</comment>
<dbReference type="InterPro" id="IPR004464">
    <property type="entry name" value="FBPase_class-2/SBPase"/>
</dbReference>
<keyword evidence="10" id="KW-1185">Reference proteome</keyword>
<evidence type="ECO:0000256" key="1">
    <source>
        <dbReference type="ARBA" id="ARBA00001273"/>
    </source>
</evidence>
<evidence type="ECO:0000313" key="10">
    <source>
        <dbReference type="Proteomes" id="UP000317496"/>
    </source>
</evidence>